<proteinExistence type="predicted"/>
<reference evidence="2" key="1">
    <citation type="submission" date="2017-02" db="EMBL/GenBank/DDBJ databases">
        <authorList>
            <person name="Varghese N."/>
            <person name="Submissions S."/>
        </authorList>
    </citation>
    <scope>NUCLEOTIDE SEQUENCE [LARGE SCALE GENOMIC DNA]</scope>
    <source>
        <strain evidence="2">DSM 22385</strain>
    </source>
</reference>
<dbReference type="STRING" id="572036.SAMN05661099_2387"/>
<dbReference type="OrthoDB" id="709278at2"/>
<accession>A0A1T5DKF6</accession>
<organism evidence="1 2">
    <name type="scientific">Daejeonella lutea</name>
    <dbReference type="NCBI Taxonomy" id="572036"/>
    <lineage>
        <taxon>Bacteria</taxon>
        <taxon>Pseudomonadati</taxon>
        <taxon>Bacteroidota</taxon>
        <taxon>Sphingobacteriia</taxon>
        <taxon>Sphingobacteriales</taxon>
        <taxon>Sphingobacteriaceae</taxon>
        <taxon>Daejeonella</taxon>
    </lineage>
</organism>
<gene>
    <name evidence="1" type="ORF">SAMN05661099_2387</name>
</gene>
<protein>
    <submittedName>
        <fullName evidence="1">Uncharacterized protein</fullName>
    </submittedName>
</protein>
<dbReference type="AlphaFoldDB" id="A0A1T5DKF6"/>
<sequence>MRPKIENIQDLRTELSRLRSERLIQEIELTKVTARIKARLHFPVLVYNKISDFFIEMFGDDPEDLNKTDNKDKDWVTNIFRVGLPVALNKFLFPRSGFLMKSIVALVSQKAAKNVNKDSITELIDKVTDWIKTPRPKTRKEPVLADYGIPPDSETY</sequence>
<name>A0A1T5DKF6_9SPHI</name>
<evidence type="ECO:0000313" key="2">
    <source>
        <dbReference type="Proteomes" id="UP000189981"/>
    </source>
</evidence>
<dbReference type="Proteomes" id="UP000189981">
    <property type="component" value="Unassembled WGS sequence"/>
</dbReference>
<dbReference type="RefSeq" id="WP_079702893.1">
    <property type="nucleotide sequence ID" value="NZ_FUYR01000002.1"/>
</dbReference>
<keyword evidence="2" id="KW-1185">Reference proteome</keyword>
<evidence type="ECO:0000313" key="1">
    <source>
        <dbReference type="EMBL" id="SKB72189.1"/>
    </source>
</evidence>
<dbReference type="EMBL" id="FUYR01000002">
    <property type="protein sequence ID" value="SKB72189.1"/>
    <property type="molecule type" value="Genomic_DNA"/>
</dbReference>